<dbReference type="AlphaFoldDB" id="A0A290QIJ3"/>
<dbReference type="KEGG" id="vbh:CMV30_06900"/>
<name>A0A290QIJ3_9BACT</name>
<keyword evidence="3" id="KW-1185">Reference proteome</keyword>
<dbReference type="Proteomes" id="UP000217265">
    <property type="component" value="Chromosome"/>
</dbReference>
<proteinExistence type="predicted"/>
<evidence type="ECO:0000313" key="2">
    <source>
        <dbReference type="EMBL" id="ATC63702.1"/>
    </source>
</evidence>
<evidence type="ECO:0000256" key="1">
    <source>
        <dbReference type="SAM" id="MobiDB-lite"/>
    </source>
</evidence>
<feature type="compositionally biased region" description="Basic and acidic residues" evidence="1">
    <location>
        <begin position="74"/>
        <end position="84"/>
    </location>
</feature>
<reference evidence="2 3" key="1">
    <citation type="submission" date="2017-09" db="EMBL/GenBank/DDBJ databases">
        <title>Complete genome sequence of Verrucomicrobial strain HZ-65, isolated from freshwater.</title>
        <authorList>
            <person name="Choi A."/>
        </authorList>
    </citation>
    <scope>NUCLEOTIDE SEQUENCE [LARGE SCALE GENOMIC DNA]</scope>
    <source>
        <strain evidence="2 3">HZ-65</strain>
    </source>
</reference>
<dbReference type="EMBL" id="CP023344">
    <property type="protein sequence ID" value="ATC63702.1"/>
    <property type="molecule type" value="Genomic_DNA"/>
</dbReference>
<organism evidence="2 3">
    <name type="scientific">Nibricoccus aquaticus</name>
    <dbReference type="NCBI Taxonomy" id="2576891"/>
    <lineage>
        <taxon>Bacteria</taxon>
        <taxon>Pseudomonadati</taxon>
        <taxon>Verrucomicrobiota</taxon>
        <taxon>Opitutia</taxon>
        <taxon>Opitutales</taxon>
        <taxon>Opitutaceae</taxon>
        <taxon>Nibricoccus</taxon>
    </lineage>
</organism>
<feature type="region of interest" description="Disordered" evidence="1">
    <location>
        <begin position="54"/>
        <end position="84"/>
    </location>
</feature>
<accession>A0A290QIJ3</accession>
<evidence type="ECO:0000313" key="3">
    <source>
        <dbReference type="Proteomes" id="UP000217265"/>
    </source>
</evidence>
<protein>
    <submittedName>
        <fullName evidence="2">Uncharacterized protein</fullName>
    </submittedName>
</protein>
<sequence length="84" mass="9640">MKKIPESITHSVSAAPLHARNPRRVQAGHAVPRTSSIARILIVHENPLDRLFRRPHLAQPDDRSPLARLRLRAPRRDPRCRAHQ</sequence>
<feature type="region of interest" description="Disordered" evidence="1">
    <location>
        <begin position="1"/>
        <end position="31"/>
    </location>
</feature>
<gene>
    <name evidence="2" type="ORF">CMV30_06900</name>
</gene>